<protein>
    <recommendedName>
        <fullName evidence="3">DUF1444 family protein</fullName>
    </recommendedName>
</protein>
<name>A8RIJ3_ENTBW</name>
<dbReference type="eggNOG" id="ENOG502ZCAA">
    <property type="taxonomic scope" value="Bacteria"/>
</dbReference>
<dbReference type="InterPro" id="IPR043743">
    <property type="entry name" value="DUF5688"/>
</dbReference>
<evidence type="ECO:0008006" key="3">
    <source>
        <dbReference type="Google" id="ProtNLM"/>
    </source>
</evidence>
<evidence type="ECO:0000313" key="2">
    <source>
        <dbReference type="Proteomes" id="UP000005396"/>
    </source>
</evidence>
<sequence>MELLFSLHKYHQKGGIHLVYEQFLAAVKKRMEAELGSSYELELHKVPKNNGLILDGLCITRGNAHIAPAIYLNPCYDQYRKGMSLDQIVAELLTMYRQNDTPPPLNYEMLSDYEGIRSNIACKLIHAASNEAILKDVPYIPWMDLAIVFYLCIHEDDTGLMTAMIHNSHLRIWNISLEDLKTSALSNSPRLFPPVISSMACIIEEMNRGLNPHFQETHPKPETPAPFYVLSNRSGINGAACILYEDVLKNFADGVEKNLIILPSSIHEVLLLPDDGDISYEEMSRLVTHINRSEVPEEDRLSNQVYLYSRETGEVTMASSGPASIC</sequence>
<comment type="caution">
    <text evidence="1">The sequence shown here is derived from an EMBL/GenBank/DDBJ whole genome shotgun (WGS) entry which is preliminary data.</text>
</comment>
<gene>
    <name evidence="1" type="ORF">CLOBOL_00711</name>
</gene>
<dbReference type="Pfam" id="PF18941">
    <property type="entry name" value="DUF5688"/>
    <property type="match status" value="1"/>
</dbReference>
<reference evidence="1 2" key="1">
    <citation type="submission" date="2007-08" db="EMBL/GenBank/DDBJ databases">
        <authorList>
            <person name="Fulton L."/>
            <person name="Clifton S."/>
            <person name="Fulton B."/>
            <person name="Xu J."/>
            <person name="Minx P."/>
            <person name="Pepin K.H."/>
            <person name="Johnson M."/>
            <person name="Thiruvilangam P."/>
            <person name="Bhonagiri V."/>
            <person name="Nash W.E."/>
            <person name="Mardis E.R."/>
            <person name="Wilson R.K."/>
        </authorList>
    </citation>
    <scope>NUCLEOTIDE SEQUENCE [LARGE SCALE GENOMIC DNA]</scope>
    <source>
        <strain evidence="2">ATCC BAA-613 / DSM 15670 / CCUG 46953 / JCM 12243 / WAL 16351</strain>
    </source>
</reference>
<dbReference type="EMBL" id="ABCC02000009">
    <property type="protein sequence ID" value="EDP19274.1"/>
    <property type="molecule type" value="Genomic_DNA"/>
</dbReference>
<accession>A8RIJ3</accession>
<dbReference type="AlphaFoldDB" id="A8RIJ3"/>
<dbReference type="HOGENOM" id="CLU_054014_0_0_9"/>
<dbReference type="PaxDb" id="411902-CLOBOL_00711"/>
<organism evidence="1 2">
    <name type="scientific">Enterocloster bolteae (strain ATCC BAA-613 / DSM 15670 / CCUG 46953 / JCM 12243 / WAL 16351)</name>
    <name type="common">Clostridium bolteae</name>
    <dbReference type="NCBI Taxonomy" id="411902"/>
    <lineage>
        <taxon>Bacteria</taxon>
        <taxon>Bacillati</taxon>
        <taxon>Bacillota</taxon>
        <taxon>Clostridia</taxon>
        <taxon>Lachnospirales</taxon>
        <taxon>Lachnospiraceae</taxon>
        <taxon>Enterocloster</taxon>
    </lineage>
</organism>
<dbReference type="Proteomes" id="UP000005396">
    <property type="component" value="Unassembled WGS sequence"/>
</dbReference>
<proteinExistence type="predicted"/>
<reference evidence="1 2" key="2">
    <citation type="submission" date="2007-09" db="EMBL/GenBank/DDBJ databases">
        <title>Draft genome sequence of Clostridium bolteae (ATCC BAA-613).</title>
        <authorList>
            <person name="Sudarsanam P."/>
            <person name="Ley R."/>
            <person name="Guruge J."/>
            <person name="Turnbaugh P.J."/>
            <person name="Mahowald M."/>
            <person name="Liep D."/>
            <person name="Gordon J."/>
        </authorList>
    </citation>
    <scope>NUCLEOTIDE SEQUENCE [LARGE SCALE GENOMIC DNA]</scope>
    <source>
        <strain evidence="2">ATCC BAA-613 / DSM 15670 / CCUG 46953 / JCM 12243 / WAL 16351</strain>
    </source>
</reference>
<evidence type="ECO:0000313" key="1">
    <source>
        <dbReference type="EMBL" id="EDP19274.1"/>
    </source>
</evidence>